<keyword evidence="9" id="KW-1185">Reference proteome</keyword>
<keyword evidence="4" id="KW-0378">Hydrolase</keyword>
<comment type="catalytic activity">
    <reaction evidence="1">
        <text>a 1,2-diacyl-sn-glycero-3-phosphocholine + H2O = a 1,2-diacyl-sn-glycero-3-phosphate + choline + H(+)</text>
        <dbReference type="Rhea" id="RHEA:14445"/>
        <dbReference type="ChEBI" id="CHEBI:15354"/>
        <dbReference type="ChEBI" id="CHEBI:15377"/>
        <dbReference type="ChEBI" id="CHEBI:15378"/>
        <dbReference type="ChEBI" id="CHEBI:57643"/>
        <dbReference type="ChEBI" id="CHEBI:58608"/>
        <dbReference type="EC" id="3.1.4.4"/>
    </reaction>
</comment>
<evidence type="ECO:0000256" key="5">
    <source>
        <dbReference type="ARBA" id="ARBA00022963"/>
    </source>
</evidence>
<keyword evidence="5" id="KW-0442">Lipid degradation</keyword>
<evidence type="ECO:0000259" key="7">
    <source>
        <dbReference type="PROSITE" id="PS50035"/>
    </source>
</evidence>
<dbReference type="Proteomes" id="UP001232493">
    <property type="component" value="Chromosome"/>
</dbReference>
<dbReference type="InterPro" id="IPR051406">
    <property type="entry name" value="PLD_domain"/>
</dbReference>
<sequence length="377" mass="44331">MKKIMFLSMFFLLFISVFSISEGEWIITQKDLHLPGEYFDGKNYFWRADYHLEDLKNATSISLEIHHITDDSTVLFFDEGNNEKANWKYIKSLLDGAKKFVWMAIYDVNYYPFITELKELNKRGIDIRLVYETNNINSYISGLSKVGIKTKHDKNYKLMHNKFLIIDGYCVITGSTNFTNNGFGYNSNNSIVIFSNELAQDYMNEFNEMFEKGYYGKQSLDNKPYKKVEFDSGLIEPYFTPEDDLTDRIIELIDNAKESIHVMIFTFSKREIADALIRAKNRGVDVKVIAEEYQSNYSWAQINNLKENRVNVILDKNDRTFHHKTMIIDGKITLTGSFNFTNSAQYNNDENSLVIHSEYISKKYEKEFNRLWEKYTK</sequence>
<evidence type="ECO:0000313" key="9">
    <source>
        <dbReference type="Proteomes" id="UP001232493"/>
    </source>
</evidence>
<feature type="domain" description="PLD phosphodiesterase" evidence="7">
    <location>
        <begin position="155"/>
        <end position="182"/>
    </location>
</feature>
<protein>
    <recommendedName>
        <fullName evidence="3">phospholipase D</fullName>
        <ecNumber evidence="3">3.1.4.4</ecNumber>
    </recommendedName>
</protein>
<evidence type="ECO:0000256" key="1">
    <source>
        <dbReference type="ARBA" id="ARBA00000798"/>
    </source>
</evidence>
<proteinExistence type="inferred from homology"/>
<feature type="domain" description="PLD phosphodiesterase" evidence="7">
    <location>
        <begin position="317"/>
        <end position="344"/>
    </location>
</feature>
<dbReference type="EMBL" id="CP069362">
    <property type="protein sequence ID" value="WGS64685.1"/>
    <property type="molecule type" value="Genomic_DNA"/>
</dbReference>
<dbReference type="PANTHER" id="PTHR43856">
    <property type="entry name" value="CARDIOLIPIN HYDROLASE"/>
    <property type="match status" value="1"/>
</dbReference>
<organism evidence="8 9">
    <name type="scientific">Marinitoga aeolica</name>
    <dbReference type="NCBI Taxonomy" id="2809031"/>
    <lineage>
        <taxon>Bacteria</taxon>
        <taxon>Thermotogati</taxon>
        <taxon>Thermotogota</taxon>
        <taxon>Thermotogae</taxon>
        <taxon>Petrotogales</taxon>
        <taxon>Petrotogaceae</taxon>
        <taxon>Marinitoga</taxon>
    </lineage>
</organism>
<reference evidence="8 9" key="1">
    <citation type="submission" date="2021-02" db="EMBL/GenBank/DDBJ databases">
        <title>Characterization of Marinitoga sp. nov. str. BP5-C20A.</title>
        <authorList>
            <person name="Erauso G."/>
            <person name="Postec A."/>
        </authorList>
    </citation>
    <scope>NUCLEOTIDE SEQUENCE [LARGE SCALE GENOMIC DNA]</scope>
    <source>
        <strain evidence="8 9">BP5-C20A</strain>
    </source>
</reference>
<dbReference type="CDD" id="cd09170">
    <property type="entry name" value="PLDc_Nuc"/>
    <property type="match status" value="1"/>
</dbReference>
<dbReference type="CDD" id="cd09116">
    <property type="entry name" value="PLDc_Nuc_like"/>
    <property type="match status" value="1"/>
</dbReference>
<name>A0ABY8PPW8_9BACT</name>
<dbReference type="InterPro" id="IPR001736">
    <property type="entry name" value="PLipase_D/transphosphatidylase"/>
</dbReference>
<dbReference type="Pfam" id="PF13091">
    <property type="entry name" value="PLDc_2"/>
    <property type="match status" value="2"/>
</dbReference>
<evidence type="ECO:0000256" key="6">
    <source>
        <dbReference type="ARBA" id="ARBA00023098"/>
    </source>
</evidence>
<dbReference type="PANTHER" id="PTHR43856:SF1">
    <property type="entry name" value="MITOCHONDRIAL CARDIOLIPIN HYDROLASE"/>
    <property type="match status" value="1"/>
</dbReference>
<dbReference type="PROSITE" id="PS50035">
    <property type="entry name" value="PLD"/>
    <property type="match status" value="2"/>
</dbReference>
<gene>
    <name evidence="8" type="ORF">JRV97_10015</name>
</gene>
<dbReference type="RefSeq" id="WP_280998528.1">
    <property type="nucleotide sequence ID" value="NZ_CP069362.1"/>
</dbReference>
<evidence type="ECO:0000256" key="2">
    <source>
        <dbReference type="ARBA" id="ARBA00008664"/>
    </source>
</evidence>
<keyword evidence="6" id="KW-0443">Lipid metabolism</keyword>
<dbReference type="EC" id="3.1.4.4" evidence="3"/>
<dbReference type="SUPFAM" id="SSF56024">
    <property type="entry name" value="Phospholipase D/nuclease"/>
    <property type="match status" value="2"/>
</dbReference>
<accession>A0ABY8PPW8</accession>
<dbReference type="InterPro" id="IPR025202">
    <property type="entry name" value="PLD-like_dom"/>
</dbReference>
<comment type="similarity">
    <text evidence="2">Belongs to the phospholipase D family.</text>
</comment>
<evidence type="ECO:0000256" key="4">
    <source>
        <dbReference type="ARBA" id="ARBA00022801"/>
    </source>
</evidence>
<evidence type="ECO:0000256" key="3">
    <source>
        <dbReference type="ARBA" id="ARBA00012027"/>
    </source>
</evidence>
<dbReference type="SMART" id="SM00155">
    <property type="entry name" value="PLDc"/>
    <property type="match status" value="2"/>
</dbReference>
<evidence type="ECO:0000313" key="8">
    <source>
        <dbReference type="EMBL" id="WGS64685.1"/>
    </source>
</evidence>
<dbReference type="Gene3D" id="3.30.870.10">
    <property type="entry name" value="Endonuclease Chain A"/>
    <property type="match status" value="2"/>
</dbReference>